<evidence type="ECO:0000313" key="2">
    <source>
        <dbReference type="EMBL" id="KAJ1181390.1"/>
    </source>
</evidence>
<dbReference type="Proteomes" id="UP001066276">
    <property type="component" value="Chromosome 3_2"/>
</dbReference>
<reference evidence="2" key="1">
    <citation type="journal article" date="2022" name="bioRxiv">
        <title>Sequencing and chromosome-scale assembly of the giantPleurodeles waltlgenome.</title>
        <authorList>
            <person name="Brown T."/>
            <person name="Elewa A."/>
            <person name="Iarovenko S."/>
            <person name="Subramanian E."/>
            <person name="Araus A.J."/>
            <person name="Petzold A."/>
            <person name="Susuki M."/>
            <person name="Suzuki K.-i.T."/>
            <person name="Hayashi T."/>
            <person name="Toyoda A."/>
            <person name="Oliveira C."/>
            <person name="Osipova E."/>
            <person name="Leigh N.D."/>
            <person name="Simon A."/>
            <person name="Yun M.H."/>
        </authorList>
    </citation>
    <scope>NUCLEOTIDE SEQUENCE</scope>
    <source>
        <strain evidence="2">20211129_DDA</strain>
        <tissue evidence="2">Liver</tissue>
    </source>
</reference>
<protein>
    <submittedName>
        <fullName evidence="2">Uncharacterized protein</fullName>
    </submittedName>
</protein>
<sequence length="150" mass="16274">MCRHEFQEVLRPRELQGGSNNGFCTPGALWWNRAALELRRYRRAVAQAPLCGEAGRGRASTSKGWFSPDLPKASARRCKTRPSVRVRGGAVTREWRGAGGAAAESPIVLLPGAAAPRFRACSWPGGLERRVPTADRTADPTGRPGRVKPT</sequence>
<organism evidence="2 3">
    <name type="scientific">Pleurodeles waltl</name>
    <name type="common">Iberian ribbed newt</name>
    <dbReference type="NCBI Taxonomy" id="8319"/>
    <lineage>
        <taxon>Eukaryota</taxon>
        <taxon>Metazoa</taxon>
        <taxon>Chordata</taxon>
        <taxon>Craniata</taxon>
        <taxon>Vertebrata</taxon>
        <taxon>Euteleostomi</taxon>
        <taxon>Amphibia</taxon>
        <taxon>Batrachia</taxon>
        <taxon>Caudata</taxon>
        <taxon>Salamandroidea</taxon>
        <taxon>Salamandridae</taxon>
        <taxon>Pleurodelinae</taxon>
        <taxon>Pleurodeles</taxon>
    </lineage>
</organism>
<gene>
    <name evidence="2" type="ORF">NDU88_006597</name>
</gene>
<proteinExistence type="predicted"/>
<name>A0AAV7TX89_PLEWA</name>
<dbReference type="EMBL" id="JANPWB010000006">
    <property type="protein sequence ID" value="KAJ1181390.1"/>
    <property type="molecule type" value="Genomic_DNA"/>
</dbReference>
<evidence type="ECO:0000313" key="3">
    <source>
        <dbReference type="Proteomes" id="UP001066276"/>
    </source>
</evidence>
<accession>A0AAV7TX89</accession>
<evidence type="ECO:0000256" key="1">
    <source>
        <dbReference type="SAM" id="MobiDB-lite"/>
    </source>
</evidence>
<dbReference type="AlphaFoldDB" id="A0AAV7TX89"/>
<comment type="caution">
    <text evidence="2">The sequence shown here is derived from an EMBL/GenBank/DDBJ whole genome shotgun (WGS) entry which is preliminary data.</text>
</comment>
<feature type="region of interest" description="Disordered" evidence="1">
    <location>
        <begin position="126"/>
        <end position="150"/>
    </location>
</feature>
<feature type="region of interest" description="Disordered" evidence="1">
    <location>
        <begin position="53"/>
        <end position="81"/>
    </location>
</feature>
<feature type="compositionally biased region" description="Basic and acidic residues" evidence="1">
    <location>
        <begin position="127"/>
        <end position="138"/>
    </location>
</feature>
<keyword evidence="3" id="KW-1185">Reference proteome</keyword>